<evidence type="ECO:0000256" key="6">
    <source>
        <dbReference type="SAM" id="Phobius"/>
    </source>
</evidence>
<comment type="caution">
    <text evidence="7">The sequence shown here is derived from an EMBL/GenBank/DDBJ whole genome shotgun (WGS) entry which is preliminary data.</text>
</comment>
<organism evidence="7 8">
    <name type="scientific">Mangrovivirga halotolerans</name>
    <dbReference type="NCBI Taxonomy" id="2993936"/>
    <lineage>
        <taxon>Bacteria</taxon>
        <taxon>Pseudomonadati</taxon>
        <taxon>Bacteroidota</taxon>
        <taxon>Cytophagia</taxon>
        <taxon>Cytophagales</taxon>
        <taxon>Mangrovivirgaceae</taxon>
        <taxon>Mangrovivirga</taxon>
    </lineage>
</organism>
<feature type="transmembrane region" description="Helical" evidence="6">
    <location>
        <begin position="183"/>
        <end position="205"/>
    </location>
</feature>
<evidence type="ECO:0000256" key="2">
    <source>
        <dbReference type="ARBA" id="ARBA00009012"/>
    </source>
</evidence>
<evidence type="ECO:0000256" key="5">
    <source>
        <dbReference type="ARBA" id="ARBA00023136"/>
    </source>
</evidence>
<accession>A0ABT3RNI1</accession>
<dbReference type="InterPro" id="IPR002794">
    <property type="entry name" value="DUF92_TMEM19"/>
</dbReference>
<keyword evidence="3 6" id="KW-0812">Transmembrane</keyword>
<dbReference type="Proteomes" id="UP001209885">
    <property type="component" value="Unassembled WGS sequence"/>
</dbReference>
<dbReference type="PANTHER" id="PTHR13353">
    <property type="entry name" value="TRANSMEMBRANE PROTEIN 19"/>
    <property type="match status" value="1"/>
</dbReference>
<feature type="transmembrane region" description="Helical" evidence="6">
    <location>
        <begin position="155"/>
        <end position="177"/>
    </location>
</feature>
<comment type="subcellular location">
    <subcellularLocation>
        <location evidence="1">Membrane</location>
        <topology evidence="1">Multi-pass membrane protein</topology>
    </subcellularLocation>
</comment>
<evidence type="ECO:0000256" key="4">
    <source>
        <dbReference type="ARBA" id="ARBA00022989"/>
    </source>
</evidence>
<feature type="transmembrane region" description="Helical" evidence="6">
    <location>
        <begin position="217"/>
        <end position="236"/>
    </location>
</feature>
<dbReference type="RefSeq" id="WP_266055255.1">
    <property type="nucleotide sequence ID" value="NZ_JAPFQN010000002.1"/>
</dbReference>
<proteinExistence type="inferred from homology"/>
<name>A0ABT3RNI1_9BACT</name>
<keyword evidence="5 6" id="KW-0472">Membrane</keyword>
<evidence type="ECO:0000256" key="1">
    <source>
        <dbReference type="ARBA" id="ARBA00004141"/>
    </source>
</evidence>
<evidence type="ECO:0000313" key="7">
    <source>
        <dbReference type="EMBL" id="MCX2742903.1"/>
    </source>
</evidence>
<reference evidence="7 8" key="1">
    <citation type="submission" date="2022-11" db="EMBL/GenBank/DDBJ databases">
        <title>The characterization of three novel Bacteroidetes species and genomic analysis of their roles in tidal elemental geochemical cycles.</title>
        <authorList>
            <person name="Ma K."/>
        </authorList>
    </citation>
    <scope>NUCLEOTIDE SEQUENCE [LARGE SCALE GENOMIC DNA]</scope>
    <source>
        <strain evidence="7 8">M17</strain>
    </source>
</reference>
<keyword evidence="4 6" id="KW-1133">Transmembrane helix</keyword>
<evidence type="ECO:0000313" key="8">
    <source>
        <dbReference type="Proteomes" id="UP001209885"/>
    </source>
</evidence>
<dbReference type="EMBL" id="JAPFQN010000002">
    <property type="protein sequence ID" value="MCX2742903.1"/>
    <property type="molecule type" value="Genomic_DNA"/>
</dbReference>
<keyword evidence="8" id="KW-1185">Reference proteome</keyword>
<protein>
    <submittedName>
        <fullName evidence="7">DUF92 domain-containing protein</fullName>
    </submittedName>
</protein>
<dbReference type="PANTHER" id="PTHR13353:SF5">
    <property type="entry name" value="TRANSMEMBRANE PROTEIN 19"/>
    <property type="match status" value="1"/>
</dbReference>
<gene>
    <name evidence="7" type="ORF">OO013_03435</name>
</gene>
<evidence type="ECO:0000256" key="3">
    <source>
        <dbReference type="ARBA" id="ARBA00022692"/>
    </source>
</evidence>
<feature type="transmembrane region" description="Helical" evidence="6">
    <location>
        <begin position="38"/>
        <end position="62"/>
    </location>
</feature>
<dbReference type="Pfam" id="PF01940">
    <property type="entry name" value="DUF92"/>
    <property type="match status" value="1"/>
</dbReference>
<sequence>MVNILYLFVLLLAAGALLSVFMKWLTPAGGLSAFTCGILVFYEFGAIVFFAMAFFFLSGSVLSKWSFRSDLSRDSDKGIRGWQNVLGNGGVLILISLVSLLRDPENILILEIMAVSSISAACSDTFASEIGQRLGRRFVYFPSLKKAQRGDDGAISLEGTIAAFTGALAISFLYFIFNSNVGFKLFLIITISGFSGNLVDSLLGATLERNGYLNKHIVNFLCTMSAAIISMLIVLIF</sequence>
<comment type="similarity">
    <text evidence="2">Belongs to the TMEM19 family.</text>
</comment>